<evidence type="ECO:0000256" key="7">
    <source>
        <dbReference type="PIRSR" id="PIRSR600715-1"/>
    </source>
</evidence>
<protein>
    <submittedName>
        <fullName evidence="9">WecA-like glycosyltransferase</fullName>
        <ecNumber evidence="9">2.7.8.33</ecNumber>
    </submittedName>
</protein>
<feature type="transmembrane region" description="Helical" evidence="8">
    <location>
        <begin position="216"/>
        <end position="235"/>
    </location>
</feature>
<comment type="subcellular location">
    <subcellularLocation>
        <location evidence="1">Cell membrane</location>
        <topology evidence="1">Multi-pass membrane protein</topology>
    </subcellularLocation>
</comment>
<dbReference type="CDD" id="cd06853">
    <property type="entry name" value="GT_WecA_like"/>
    <property type="match status" value="1"/>
</dbReference>
<evidence type="ECO:0000256" key="5">
    <source>
        <dbReference type="ARBA" id="ARBA00022989"/>
    </source>
</evidence>
<organism evidence="9 10">
    <name type="scientific">Novipirellula galeiformis</name>
    <dbReference type="NCBI Taxonomy" id="2528004"/>
    <lineage>
        <taxon>Bacteria</taxon>
        <taxon>Pseudomonadati</taxon>
        <taxon>Planctomycetota</taxon>
        <taxon>Planctomycetia</taxon>
        <taxon>Pirellulales</taxon>
        <taxon>Pirellulaceae</taxon>
        <taxon>Novipirellula</taxon>
    </lineage>
</organism>
<keyword evidence="2" id="KW-1003">Cell membrane</keyword>
<feature type="binding site" evidence="7">
    <location>
        <position position="246"/>
    </location>
    <ligand>
        <name>Mg(2+)</name>
        <dbReference type="ChEBI" id="CHEBI:18420"/>
    </ligand>
</feature>
<gene>
    <name evidence="9" type="ORF">Pla52o_40250</name>
</gene>
<name>A0A5C6C8I1_9BACT</name>
<comment type="cofactor">
    <cofactor evidence="7">
        <name>Mg(2+)</name>
        <dbReference type="ChEBI" id="CHEBI:18420"/>
    </cofactor>
</comment>
<feature type="transmembrane region" description="Helical" evidence="8">
    <location>
        <begin position="187"/>
        <end position="204"/>
    </location>
</feature>
<dbReference type="Proteomes" id="UP000316304">
    <property type="component" value="Unassembled WGS sequence"/>
</dbReference>
<evidence type="ECO:0000313" key="9">
    <source>
        <dbReference type="EMBL" id="TWU20993.1"/>
    </source>
</evidence>
<reference evidence="9 10" key="1">
    <citation type="submission" date="2019-02" db="EMBL/GenBank/DDBJ databases">
        <title>Deep-cultivation of Planctomycetes and their phenomic and genomic characterization uncovers novel biology.</title>
        <authorList>
            <person name="Wiegand S."/>
            <person name="Jogler M."/>
            <person name="Boedeker C."/>
            <person name="Pinto D."/>
            <person name="Vollmers J."/>
            <person name="Rivas-Marin E."/>
            <person name="Kohn T."/>
            <person name="Peeters S.H."/>
            <person name="Heuer A."/>
            <person name="Rast P."/>
            <person name="Oberbeckmann S."/>
            <person name="Bunk B."/>
            <person name="Jeske O."/>
            <person name="Meyerdierks A."/>
            <person name="Storesund J.E."/>
            <person name="Kallscheuer N."/>
            <person name="Luecker S."/>
            <person name="Lage O.M."/>
            <person name="Pohl T."/>
            <person name="Merkel B.J."/>
            <person name="Hornburger P."/>
            <person name="Mueller R.-W."/>
            <person name="Bruemmer F."/>
            <person name="Labrenz M."/>
            <person name="Spormann A.M."/>
            <person name="Op Den Camp H."/>
            <person name="Overmann J."/>
            <person name="Amann R."/>
            <person name="Jetten M.S.M."/>
            <person name="Mascher T."/>
            <person name="Medema M.H."/>
            <person name="Devos D.P."/>
            <person name="Kaster A.-K."/>
            <person name="Ovreas L."/>
            <person name="Rohde M."/>
            <person name="Galperin M.Y."/>
            <person name="Jogler C."/>
        </authorList>
    </citation>
    <scope>NUCLEOTIDE SEQUENCE [LARGE SCALE GENOMIC DNA]</scope>
    <source>
        <strain evidence="9 10">Pla52o</strain>
    </source>
</reference>
<keyword evidence="5 8" id="KW-1133">Transmembrane helix</keyword>
<keyword evidence="7" id="KW-0479">Metal-binding</keyword>
<dbReference type="EC" id="2.7.8.33" evidence="9"/>
<accession>A0A5C6C8I1</accession>
<evidence type="ECO:0000313" key="10">
    <source>
        <dbReference type="Proteomes" id="UP000316304"/>
    </source>
</evidence>
<dbReference type="GO" id="GO:0044038">
    <property type="term" value="P:cell wall macromolecule biosynthetic process"/>
    <property type="evidence" value="ECO:0007669"/>
    <property type="project" value="TreeGrafter"/>
</dbReference>
<feature type="transmembrane region" description="Helical" evidence="8">
    <location>
        <begin position="247"/>
        <end position="265"/>
    </location>
</feature>
<dbReference type="GO" id="GO:0036380">
    <property type="term" value="F:UDP-N-acetylglucosamine-undecaprenyl-phosphate N-acetylglucosaminephosphotransferase activity"/>
    <property type="evidence" value="ECO:0007669"/>
    <property type="project" value="UniProtKB-EC"/>
</dbReference>
<proteinExistence type="predicted"/>
<keyword evidence="7" id="KW-0460">Magnesium</keyword>
<feature type="transmembrane region" description="Helical" evidence="8">
    <location>
        <begin position="319"/>
        <end position="343"/>
    </location>
</feature>
<sequence length="379" mass="40907">MFDLSQWLGWLIAVTVVPPFMISMLSIYPVRWFAVALGLVARPGGHSTHTNVTPLGGGIGIWCGIVGTFALGTIAVAMVRDSADWQTLLPAQVIPHLEGIWSRVAPLWWLLAAGTVLTVLGVIDDRGGVNPWLRLLVEFAVASFVVYGLDFGLTAFIGIAWLTKILSVIWIVGLINSFNMLDNMDGLSGGVAAIIATSMAIVMLTTIDPGTSQPQLFVAALLLVVCGSLLGFLWHNRPPAKIFMGDGGSYLIGFLIAVAMLMATFASNDVARPHAMFAPLCVMAVPLYDMTTVLWIRIRQGRSPFVGDRSHFSHRLVELGLSRTQAVLTIYLVTATCGLASILLTHVELPQAIMVIGIVGCMLLLVIILESTQWQSDKK</sequence>
<dbReference type="AlphaFoldDB" id="A0A5C6C8I1"/>
<evidence type="ECO:0000256" key="3">
    <source>
        <dbReference type="ARBA" id="ARBA00022679"/>
    </source>
</evidence>
<feature type="transmembrane region" description="Helical" evidence="8">
    <location>
        <begin position="349"/>
        <end position="369"/>
    </location>
</feature>
<dbReference type="GO" id="GO:0046872">
    <property type="term" value="F:metal ion binding"/>
    <property type="evidence" value="ECO:0007669"/>
    <property type="project" value="UniProtKB-KW"/>
</dbReference>
<dbReference type="GO" id="GO:0009103">
    <property type="term" value="P:lipopolysaccharide biosynthetic process"/>
    <property type="evidence" value="ECO:0007669"/>
    <property type="project" value="TreeGrafter"/>
</dbReference>
<dbReference type="PANTHER" id="PTHR22926:SF3">
    <property type="entry name" value="UNDECAPRENYL-PHOSPHATE ALPHA-N-ACETYLGLUCOSAMINYL 1-PHOSPHATE TRANSFERASE"/>
    <property type="match status" value="1"/>
</dbReference>
<dbReference type="InterPro" id="IPR000715">
    <property type="entry name" value="Glycosyl_transferase_4"/>
</dbReference>
<feature type="transmembrane region" description="Helical" evidence="8">
    <location>
        <begin position="100"/>
        <end position="120"/>
    </location>
</feature>
<keyword evidence="6 8" id="KW-0472">Membrane</keyword>
<dbReference type="Pfam" id="PF00953">
    <property type="entry name" value="Glycos_transf_4"/>
    <property type="match status" value="1"/>
</dbReference>
<dbReference type="GO" id="GO:0071555">
    <property type="term" value="P:cell wall organization"/>
    <property type="evidence" value="ECO:0007669"/>
    <property type="project" value="TreeGrafter"/>
</dbReference>
<evidence type="ECO:0000256" key="1">
    <source>
        <dbReference type="ARBA" id="ARBA00004651"/>
    </source>
</evidence>
<evidence type="ECO:0000256" key="4">
    <source>
        <dbReference type="ARBA" id="ARBA00022692"/>
    </source>
</evidence>
<feature type="transmembrane region" description="Helical" evidence="8">
    <location>
        <begin position="155"/>
        <end position="175"/>
    </location>
</feature>
<dbReference type="EMBL" id="SJPT01000007">
    <property type="protein sequence ID" value="TWU20993.1"/>
    <property type="molecule type" value="Genomic_DNA"/>
</dbReference>
<keyword evidence="3 9" id="KW-0808">Transferase</keyword>
<keyword evidence="10" id="KW-1185">Reference proteome</keyword>
<evidence type="ECO:0000256" key="6">
    <source>
        <dbReference type="ARBA" id="ARBA00023136"/>
    </source>
</evidence>
<dbReference type="GO" id="GO:0005886">
    <property type="term" value="C:plasma membrane"/>
    <property type="evidence" value="ECO:0007669"/>
    <property type="project" value="UniProtKB-SubCell"/>
</dbReference>
<evidence type="ECO:0000256" key="2">
    <source>
        <dbReference type="ARBA" id="ARBA00022475"/>
    </source>
</evidence>
<feature type="binding site" evidence="7">
    <location>
        <position position="179"/>
    </location>
    <ligand>
        <name>Mg(2+)</name>
        <dbReference type="ChEBI" id="CHEBI:18420"/>
    </ligand>
</feature>
<feature type="transmembrane region" description="Helical" evidence="8">
    <location>
        <begin position="277"/>
        <end position="298"/>
    </location>
</feature>
<comment type="caution">
    <text evidence="9">The sequence shown here is derived from an EMBL/GenBank/DDBJ whole genome shotgun (WGS) entry which is preliminary data.</text>
</comment>
<evidence type="ECO:0000256" key="8">
    <source>
        <dbReference type="SAM" id="Phobius"/>
    </source>
</evidence>
<keyword evidence="4 8" id="KW-0812">Transmembrane</keyword>
<dbReference type="PANTHER" id="PTHR22926">
    <property type="entry name" value="PHOSPHO-N-ACETYLMURAMOYL-PENTAPEPTIDE-TRANSFERASE"/>
    <property type="match status" value="1"/>
</dbReference>
<feature type="transmembrane region" description="Helical" evidence="8">
    <location>
        <begin position="52"/>
        <end position="80"/>
    </location>
</feature>